<evidence type="ECO:0000313" key="1">
    <source>
        <dbReference type="EMBL" id="VDK30127.1"/>
    </source>
</evidence>
<dbReference type="OrthoDB" id="2016913at2759"/>
<evidence type="ECO:0000313" key="3">
    <source>
        <dbReference type="WBParaSite" id="ASIM_0000805301-mRNA-1"/>
    </source>
</evidence>
<keyword evidence="2" id="KW-1185">Reference proteome</keyword>
<sequence>MNGLFEKCYAYFLCEKNSRVLRLRAMKCVGYALSLYDSNFVLSSLDAILAPRLVALRSIAEGHMPSTSAAQQSVSDLEQECLFELGLFSALIATIQPKSGG</sequence>
<evidence type="ECO:0000313" key="2">
    <source>
        <dbReference type="Proteomes" id="UP000267096"/>
    </source>
</evidence>
<dbReference type="EMBL" id="UYRR01019798">
    <property type="protein sequence ID" value="VDK30127.1"/>
    <property type="molecule type" value="Genomic_DNA"/>
</dbReference>
<gene>
    <name evidence="1" type="ORF">ASIM_LOCUS7818</name>
</gene>
<reference evidence="3" key="1">
    <citation type="submission" date="2017-02" db="UniProtKB">
        <authorList>
            <consortium name="WormBaseParasite"/>
        </authorList>
    </citation>
    <scope>IDENTIFICATION</scope>
</reference>
<dbReference type="AlphaFoldDB" id="A0A0M3JK80"/>
<proteinExistence type="predicted"/>
<accession>A0A0M3JK80</accession>
<dbReference type="Proteomes" id="UP000267096">
    <property type="component" value="Unassembled WGS sequence"/>
</dbReference>
<name>A0A0M3JK80_ANISI</name>
<reference evidence="1 2" key="2">
    <citation type="submission" date="2018-11" db="EMBL/GenBank/DDBJ databases">
        <authorList>
            <consortium name="Pathogen Informatics"/>
        </authorList>
    </citation>
    <scope>NUCLEOTIDE SEQUENCE [LARGE SCALE GENOMIC DNA]</scope>
</reference>
<protein>
    <submittedName>
        <fullName evidence="3">Adaptin_N domain-containing protein</fullName>
    </submittedName>
</protein>
<dbReference type="WBParaSite" id="ASIM_0000805301-mRNA-1">
    <property type="protein sequence ID" value="ASIM_0000805301-mRNA-1"/>
    <property type="gene ID" value="ASIM_0000805301"/>
</dbReference>
<organism evidence="3">
    <name type="scientific">Anisakis simplex</name>
    <name type="common">Herring worm</name>
    <dbReference type="NCBI Taxonomy" id="6269"/>
    <lineage>
        <taxon>Eukaryota</taxon>
        <taxon>Metazoa</taxon>
        <taxon>Ecdysozoa</taxon>
        <taxon>Nematoda</taxon>
        <taxon>Chromadorea</taxon>
        <taxon>Rhabditida</taxon>
        <taxon>Spirurina</taxon>
        <taxon>Ascaridomorpha</taxon>
        <taxon>Ascaridoidea</taxon>
        <taxon>Anisakidae</taxon>
        <taxon>Anisakis</taxon>
        <taxon>Anisakis simplex complex</taxon>
    </lineage>
</organism>